<comment type="caution">
    <text evidence="8">The sequence shown here is derived from an EMBL/GenBank/DDBJ whole genome shotgun (WGS) entry which is preliminary data.</text>
</comment>
<dbReference type="InterPro" id="IPR012340">
    <property type="entry name" value="NA-bd_OB-fold"/>
</dbReference>
<dbReference type="InterPro" id="IPR011129">
    <property type="entry name" value="CSD"/>
</dbReference>
<evidence type="ECO:0000256" key="5">
    <source>
        <dbReference type="ARBA" id="ARBA00023159"/>
    </source>
</evidence>
<evidence type="ECO:0000256" key="4">
    <source>
        <dbReference type="ARBA" id="ARBA00023125"/>
    </source>
</evidence>
<reference evidence="8" key="2">
    <citation type="submission" date="2020-09" db="EMBL/GenBank/DDBJ databases">
        <authorList>
            <person name="Sun Q."/>
            <person name="Ohkuma M."/>
        </authorList>
    </citation>
    <scope>NUCLEOTIDE SEQUENCE</scope>
    <source>
        <strain evidence="8">JCM 4059</strain>
    </source>
</reference>
<proteinExistence type="predicted"/>
<keyword evidence="5" id="KW-0010">Activator</keyword>
<accession>A0A919EG15</accession>
<dbReference type="EMBL" id="BNBD01000016">
    <property type="protein sequence ID" value="GHF67882.1"/>
    <property type="molecule type" value="Genomic_DNA"/>
</dbReference>
<dbReference type="GO" id="GO:0003677">
    <property type="term" value="F:DNA binding"/>
    <property type="evidence" value="ECO:0007669"/>
    <property type="project" value="UniProtKB-KW"/>
</dbReference>
<dbReference type="PANTHER" id="PTHR46565">
    <property type="entry name" value="COLD SHOCK DOMAIN PROTEIN 2"/>
    <property type="match status" value="1"/>
</dbReference>
<evidence type="ECO:0000256" key="3">
    <source>
        <dbReference type="ARBA" id="ARBA00023015"/>
    </source>
</evidence>
<dbReference type="SMART" id="SM00357">
    <property type="entry name" value="CSP"/>
    <property type="match status" value="1"/>
</dbReference>
<keyword evidence="6" id="KW-0804">Transcription</keyword>
<keyword evidence="9" id="KW-1185">Reference proteome</keyword>
<dbReference type="PROSITE" id="PS51857">
    <property type="entry name" value="CSD_2"/>
    <property type="match status" value="1"/>
</dbReference>
<evidence type="ECO:0000313" key="8">
    <source>
        <dbReference type="EMBL" id="GHF67882.1"/>
    </source>
</evidence>
<dbReference type="GO" id="GO:0005737">
    <property type="term" value="C:cytoplasm"/>
    <property type="evidence" value="ECO:0007669"/>
    <property type="project" value="UniProtKB-SubCell"/>
</dbReference>
<keyword evidence="3" id="KW-0805">Transcription regulation</keyword>
<keyword evidence="2" id="KW-0963">Cytoplasm</keyword>
<feature type="domain" description="CSD" evidence="7">
    <location>
        <begin position="1"/>
        <end position="66"/>
    </location>
</feature>
<dbReference type="AlphaFoldDB" id="A0A919EG15"/>
<dbReference type="InterPro" id="IPR012156">
    <property type="entry name" value="Cold_shock_CspA"/>
</dbReference>
<dbReference type="PIRSF" id="PIRSF002599">
    <property type="entry name" value="Cold_shock_A"/>
    <property type="match status" value="1"/>
</dbReference>
<evidence type="ECO:0000256" key="2">
    <source>
        <dbReference type="ARBA" id="ARBA00022490"/>
    </source>
</evidence>
<dbReference type="Proteomes" id="UP000638313">
    <property type="component" value="Unassembled WGS sequence"/>
</dbReference>
<evidence type="ECO:0000313" key="9">
    <source>
        <dbReference type="Proteomes" id="UP000638313"/>
    </source>
</evidence>
<evidence type="ECO:0000256" key="1">
    <source>
        <dbReference type="ARBA" id="ARBA00004496"/>
    </source>
</evidence>
<dbReference type="Pfam" id="PF00313">
    <property type="entry name" value="CSD"/>
    <property type="match status" value="1"/>
</dbReference>
<dbReference type="Gene3D" id="2.40.50.140">
    <property type="entry name" value="Nucleic acid-binding proteins"/>
    <property type="match status" value="1"/>
</dbReference>
<dbReference type="InterPro" id="IPR002059">
    <property type="entry name" value="CSP_DNA-bd"/>
</dbReference>
<sequence length="68" mass="7259">MARGTVKWFDNDKGFGYIEPESGGEEVFVSHSDVKVAGFPTLSAGQTVEYESLTGPKGPQARDVKPVG</sequence>
<dbReference type="PANTHER" id="PTHR46565:SF20">
    <property type="entry name" value="COLD SHOCK DOMAIN-CONTAINING PROTEIN 4"/>
    <property type="match status" value="1"/>
</dbReference>
<dbReference type="PRINTS" id="PR00050">
    <property type="entry name" value="COLDSHOCK"/>
</dbReference>
<keyword evidence="4" id="KW-0238">DNA-binding</keyword>
<dbReference type="RefSeq" id="WP_190132591.1">
    <property type="nucleotide sequence ID" value="NZ_BNBD01000016.1"/>
</dbReference>
<dbReference type="CDD" id="cd04458">
    <property type="entry name" value="CSP_CDS"/>
    <property type="match status" value="1"/>
</dbReference>
<organism evidence="8 9">
    <name type="scientific">Streptomyces mashuensis</name>
    <dbReference type="NCBI Taxonomy" id="33904"/>
    <lineage>
        <taxon>Bacteria</taxon>
        <taxon>Bacillati</taxon>
        <taxon>Actinomycetota</taxon>
        <taxon>Actinomycetes</taxon>
        <taxon>Kitasatosporales</taxon>
        <taxon>Streptomycetaceae</taxon>
        <taxon>Streptomyces</taxon>
    </lineage>
</organism>
<comment type="subcellular location">
    <subcellularLocation>
        <location evidence="1">Cytoplasm</location>
    </subcellularLocation>
</comment>
<reference evidence="8" key="1">
    <citation type="journal article" date="2014" name="Int. J. Syst. Evol. Microbiol.">
        <title>Complete genome sequence of Corynebacterium casei LMG S-19264T (=DSM 44701T), isolated from a smear-ripened cheese.</title>
        <authorList>
            <consortium name="US DOE Joint Genome Institute (JGI-PGF)"/>
            <person name="Walter F."/>
            <person name="Albersmeier A."/>
            <person name="Kalinowski J."/>
            <person name="Ruckert C."/>
        </authorList>
    </citation>
    <scope>NUCLEOTIDE SEQUENCE</scope>
    <source>
        <strain evidence="8">JCM 4059</strain>
    </source>
</reference>
<dbReference type="SUPFAM" id="SSF50249">
    <property type="entry name" value="Nucleic acid-binding proteins"/>
    <property type="match status" value="1"/>
</dbReference>
<name>A0A919EG15_9ACTN</name>
<evidence type="ECO:0000259" key="7">
    <source>
        <dbReference type="PROSITE" id="PS51857"/>
    </source>
</evidence>
<protein>
    <submittedName>
        <fullName evidence="8">Cold-shock protein</fullName>
    </submittedName>
</protein>
<gene>
    <name evidence="8" type="ORF">GCM10010218_56750</name>
</gene>
<evidence type="ECO:0000256" key="6">
    <source>
        <dbReference type="ARBA" id="ARBA00023163"/>
    </source>
</evidence>